<dbReference type="RefSeq" id="WP_182155951.1">
    <property type="nucleotide sequence ID" value="NZ_JACEZU010000011.1"/>
</dbReference>
<dbReference type="InterPro" id="IPR010982">
    <property type="entry name" value="Lambda_DNA-bd_dom_sf"/>
</dbReference>
<proteinExistence type="predicted"/>
<evidence type="ECO:0000313" key="1">
    <source>
        <dbReference type="EMBL" id="MBA5689404.1"/>
    </source>
</evidence>
<protein>
    <recommendedName>
        <fullName evidence="3">Transcriptional regulator</fullName>
    </recommendedName>
</protein>
<dbReference type="EMBL" id="JACEZU010000011">
    <property type="protein sequence ID" value="MBA5689404.1"/>
    <property type="molecule type" value="Genomic_DNA"/>
</dbReference>
<comment type="caution">
    <text evidence="1">The sequence shown here is derived from an EMBL/GenBank/DDBJ whole genome shotgun (WGS) entry which is preliminary data.</text>
</comment>
<organism evidence="1 2">
    <name type="scientific">Rugamonas apoptosis</name>
    <dbReference type="NCBI Taxonomy" id="2758570"/>
    <lineage>
        <taxon>Bacteria</taxon>
        <taxon>Pseudomonadati</taxon>
        <taxon>Pseudomonadota</taxon>
        <taxon>Betaproteobacteria</taxon>
        <taxon>Burkholderiales</taxon>
        <taxon>Oxalobacteraceae</taxon>
        <taxon>Telluria group</taxon>
        <taxon>Rugamonas</taxon>
    </lineage>
</organism>
<dbReference type="SUPFAM" id="SSF47413">
    <property type="entry name" value="lambda repressor-like DNA-binding domains"/>
    <property type="match status" value="1"/>
</dbReference>
<evidence type="ECO:0008006" key="3">
    <source>
        <dbReference type="Google" id="ProtNLM"/>
    </source>
</evidence>
<name>A0A7W2IM99_9BURK</name>
<dbReference type="AlphaFoldDB" id="A0A7W2IM99"/>
<sequence>MYHYTDGGLRNVWLKNGYTEHNTPYGQGVSFHNLDGLAAAICRALCDKPGKLTGTEFRFIRTTLLLSQKSLGKLFGYTEQAVAKWEKYGKVPKLVDAALRLVFIERHDGTSKSATAVGLLTAIDRIAKARIIVTESNSKWTSTIELEADERDLAYA</sequence>
<evidence type="ECO:0000313" key="2">
    <source>
        <dbReference type="Proteomes" id="UP000573499"/>
    </source>
</evidence>
<gene>
    <name evidence="1" type="ORF">H3H39_20375</name>
</gene>
<dbReference type="GO" id="GO:0003677">
    <property type="term" value="F:DNA binding"/>
    <property type="evidence" value="ECO:0007669"/>
    <property type="project" value="InterPro"/>
</dbReference>
<reference evidence="1 2" key="1">
    <citation type="submission" date="2020-07" db="EMBL/GenBank/DDBJ databases">
        <title>Novel species isolated from subtropical streams in China.</title>
        <authorList>
            <person name="Lu H."/>
        </authorList>
    </citation>
    <scope>NUCLEOTIDE SEQUENCE [LARGE SCALE GENOMIC DNA]</scope>
    <source>
        <strain evidence="1 2">LX47W</strain>
    </source>
</reference>
<keyword evidence="2" id="KW-1185">Reference proteome</keyword>
<dbReference type="Gene3D" id="1.10.260.40">
    <property type="entry name" value="lambda repressor-like DNA-binding domains"/>
    <property type="match status" value="1"/>
</dbReference>
<accession>A0A7W2IM99</accession>
<dbReference type="Proteomes" id="UP000573499">
    <property type="component" value="Unassembled WGS sequence"/>
</dbReference>